<organism evidence="2 3">
    <name type="scientific">Halarcobacter ebronensis</name>
    <dbReference type="NCBI Taxonomy" id="1462615"/>
    <lineage>
        <taxon>Bacteria</taxon>
        <taxon>Pseudomonadati</taxon>
        <taxon>Campylobacterota</taxon>
        <taxon>Epsilonproteobacteria</taxon>
        <taxon>Campylobacterales</taxon>
        <taxon>Arcobacteraceae</taxon>
        <taxon>Halarcobacter</taxon>
    </lineage>
</organism>
<dbReference type="NCBIfam" id="NF038193">
    <property type="entry name" value="VI_Cas13c"/>
    <property type="match status" value="2"/>
</dbReference>
<accession>A0A4Q0YDL8</accession>
<evidence type="ECO:0000313" key="3">
    <source>
        <dbReference type="Proteomes" id="UP000290172"/>
    </source>
</evidence>
<sequence>MKKLKNPSNRNSLPSIIISKFDSSKIYEIKVKYEKLARLDRLEIGDMSLDENLNILFKKVNFNGIDLEILNPLLLDFDSYTISGKLQKNSTNKTILTLKKDGKIIKYNVLEKDNKYFKNGKEFVIPKDVKEEGKRLVNDKFLLTIEDKKREENSLPKKRKKETQRDILKDETIEIYKRISSNSNIKSEDIYRIKRYMLFRSDMMFFYTFIDNFFYCLYKNKNEQLWNTNFKEKENLGKFIEFTLNDTLKNPRNGILKSYSKDLKVVQEDFVKIKDIFEKIRHALAHFDFTFIDNLLSNNIEFDFNIKLLNIVIEDSQDLYYEAKKEFIEDEKMDILDEKDISIKKLYTFYSKIDIKKPAFNKLINSFLIKDGVENSKLKEYIKEKYNCHYFIDIHDNKEYKKIYNEHKKLISENQNLQLNSKENGQKIKINNDRLEELKGKMNELTKANSLKRLEFKLRLAFGFIKVEYNIFKDFKNNFSEDIKKDMNIDLEKIKSYLDTSYSNNQFFNYKVYNKKTKQKDIDKDIFDDIEKETLKELVENDSLLKIILLFYIFTPKELKGEFLGFIKKFYHDTKNIDKDTKDKEEPLEQIKQEVPLKLKILEKNLTILTIFNYSISLNIEYDKNNNSFYERGNKFKKIYKDLKISHNQEEFDKSLLAPLLKYYMNLYKLLNDFEIYLLLKYKNKDNLNKESLNKLINDEQLKHNDHYNFTTLLSEYFNFDPKKNKKYETLTILRNSISHQKIDNLIYNLDKNKILEQRVKIVELIKEQRDIKETLKFDPINDFTMKTVQLLKSLENQSEKRDKIEEILKQQDLSANDFYNIYKLKGVESIKKELFIRLGKTKIEEKIQEDIAKGSI</sequence>
<comment type="caution">
    <text evidence="2">The sequence shown here is derived from an EMBL/GenBank/DDBJ whole genome shotgun (WGS) entry which is preliminary data.</text>
</comment>
<dbReference type="EMBL" id="PDKJ01000010">
    <property type="protein sequence ID" value="RXJ67159.1"/>
    <property type="molecule type" value="Genomic_DNA"/>
</dbReference>
<protein>
    <submittedName>
        <fullName evidence="2">Uncharacterized protein</fullName>
    </submittedName>
</protein>
<dbReference type="SMR" id="A0A4Q0YDL8"/>
<gene>
    <name evidence="2" type="ORF">CRV08_11245</name>
</gene>
<evidence type="ECO:0000256" key="1">
    <source>
        <dbReference type="SAM" id="Coils"/>
    </source>
</evidence>
<reference evidence="2 3" key="1">
    <citation type="submission" date="2017-10" db="EMBL/GenBank/DDBJ databases">
        <title>Genomics of the genus Arcobacter.</title>
        <authorList>
            <person name="Perez-Cataluna A."/>
            <person name="Figueras M.J."/>
        </authorList>
    </citation>
    <scope>NUCLEOTIDE SEQUENCE [LARGE SCALE GENOMIC DNA]</scope>
    <source>
        <strain evidence="2 3">CECT 8993</strain>
    </source>
</reference>
<evidence type="ECO:0000313" key="2">
    <source>
        <dbReference type="EMBL" id="RXJ67159.1"/>
    </source>
</evidence>
<dbReference type="RefSeq" id="WP_128982150.1">
    <property type="nucleotide sequence ID" value="NZ_PDKJ01000010.1"/>
</dbReference>
<feature type="coiled-coil region" evidence="1">
    <location>
        <begin position="400"/>
        <end position="455"/>
    </location>
</feature>
<keyword evidence="1" id="KW-0175">Coiled coil</keyword>
<dbReference type="AlphaFoldDB" id="A0A4Q0YDL8"/>
<dbReference type="Proteomes" id="UP000290172">
    <property type="component" value="Unassembled WGS sequence"/>
</dbReference>
<proteinExistence type="predicted"/>
<name>A0A4Q0YDL8_9BACT</name>